<reference evidence="2" key="1">
    <citation type="journal article" date="2020" name="Nature">
        <title>Giant virus diversity and host interactions through global metagenomics.</title>
        <authorList>
            <person name="Schulz F."/>
            <person name="Roux S."/>
            <person name="Paez-Espino D."/>
            <person name="Jungbluth S."/>
            <person name="Walsh D.A."/>
            <person name="Denef V.J."/>
            <person name="McMahon K.D."/>
            <person name="Konstantinidis K.T."/>
            <person name="Eloe-Fadrosh E.A."/>
            <person name="Kyrpides N.C."/>
            <person name="Woyke T."/>
        </authorList>
    </citation>
    <scope>NUCLEOTIDE SEQUENCE</scope>
    <source>
        <strain evidence="2">GVMAG-M-3300023179-86</strain>
    </source>
</reference>
<organism evidence="2">
    <name type="scientific">viral metagenome</name>
    <dbReference type="NCBI Taxonomy" id="1070528"/>
    <lineage>
        <taxon>unclassified sequences</taxon>
        <taxon>metagenomes</taxon>
        <taxon>organismal metagenomes</taxon>
    </lineage>
</organism>
<keyword evidence="1" id="KW-0812">Transmembrane</keyword>
<dbReference type="AlphaFoldDB" id="A0A6C0H9I2"/>
<sequence length="88" mass="10128">MDTEIEKMLIVFGSAFGLILFGALLTNRNDKNVETEKLKTLGRRPKSFLTNKQKTRKSRFYSNKLETIHEHEIEDSKGGGKSKTIKRK</sequence>
<evidence type="ECO:0000256" key="1">
    <source>
        <dbReference type="SAM" id="Phobius"/>
    </source>
</evidence>
<evidence type="ECO:0000313" key="2">
    <source>
        <dbReference type="EMBL" id="QHT77020.1"/>
    </source>
</evidence>
<accession>A0A6C0H9I2</accession>
<name>A0A6C0H9I2_9ZZZZ</name>
<keyword evidence="1" id="KW-0472">Membrane</keyword>
<protein>
    <submittedName>
        <fullName evidence="2">Uncharacterized protein</fullName>
    </submittedName>
</protein>
<proteinExistence type="predicted"/>
<keyword evidence="1" id="KW-1133">Transmembrane helix</keyword>
<feature type="transmembrane region" description="Helical" evidence="1">
    <location>
        <begin position="7"/>
        <end position="25"/>
    </location>
</feature>
<dbReference type="EMBL" id="MN739916">
    <property type="protein sequence ID" value="QHT77020.1"/>
    <property type="molecule type" value="Genomic_DNA"/>
</dbReference>